<dbReference type="Proteomes" id="UP000468735">
    <property type="component" value="Unassembled WGS sequence"/>
</dbReference>
<dbReference type="AlphaFoldDB" id="A0A6H9Z3F4"/>
<organism evidence="1 2">
    <name type="scientific">Actinomadura rudentiformis</name>
    <dbReference type="NCBI Taxonomy" id="359158"/>
    <lineage>
        <taxon>Bacteria</taxon>
        <taxon>Bacillati</taxon>
        <taxon>Actinomycetota</taxon>
        <taxon>Actinomycetes</taxon>
        <taxon>Streptosporangiales</taxon>
        <taxon>Thermomonosporaceae</taxon>
        <taxon>Actinomadura</taxon>
    </lineage>
</organism>
<dbReference type="EMBL" id="WBMT01000001">
    <property type="protein sequence ID" value="KAB2352612.1"/>
    <property type="molecule type" value="Genomic_DNA"/>
</dbReference>
<name>A0A6H9Z3F4_9ACTN</name>
<evidence type="ECO:0000313" key="2">
    <source>
        <dbReference type="Proteomes" id="UP000468735"/>
    </source>
</evidence>
<comment type="caution">
    <text evidence="1">The sequence shown here is derived from an EMBL/GenBank/DDBJ whole genome shotgun (WGS) entry which is preliminary data.</text>
</comment>
<reference evidence="1 2" key="1">
    <citation type="submission" date="2019-09" db="EMBL/GenBank/DDBJ databases">
        <title>Actinomadura physcomitrii sp. nov., a novel actinomycete isolated from moss [Physcomitrium sphaericum (Ludw) Fuernr].</title>
        <authorList>
            <person name="Zhuang X."/>
            <person name="Liu C."/>
        </authorList>
    </citation>
    <scope>NUCLEOTIDE SEQUENCE [LARGE SCALE GENOMIC DNA]</scope>
    <source>
        <strain evidence="1 2">HMC1</strain>
    </source>
</reference>
<gene>
    <name evidence="1" type="ORF">F8566_02855</name>
</gene>
<evidence type="ECO:0000313" key="1">
    <source>
        <dbReference type="EMBL" id="KAB2352612.1"/>
    </source>
</evidence>
<proteinExistence type="predicted"/>
<protein>
    <submittedName>
        <fullName evidence="1">Uncharacterized protein</fullName>
    </submittedName>
</protein>
<sequence>MAETVTTRFLVATNEGVTQLSSRRGIDHLCEALPKTRLGRTARALLRSRLLSIDPAQPAPTQWSPRLLHLGGAPEALQRVNEARHHVLLTSAAAPCDQPRHAQAARLVARVLAAAMSGDLVDLDSDQLLAASPSPGGTTEPERFVLGNEWIGVFVTLAQERDAEHCIRVGTAGMHRFALPEVMASEVPYGHMLTAANILRALAFRLLSDGGIPAKFTLDAGDLLRFWGARPAPAGRLSLRLTPAESDCSGCSKALAVLPPTRRGTGLESGRATGCGDPVWWEERAAEAMPKLVSASPE</sequence>
<accession>A0A6H9Z3F4</accession>
<keyword evidence="2" id="KW-1185">Reference proteome</keyword>
<dbReference type="OrthoDB" id="3470902at2"/>
<dbReference type="RefSeq" id="WP_151557598.1">
    <property type="nucleotide sequence ID" value="NZ_WBMT01000001.1"/>
</dbReference>